<evidence type="ECO:0000259" key="11">
    <source>
        <dbReference type="PROSITE" id="PS50089"/>
    </source>
</evidence>
<evidence type="ECO:0000313" key="13">
    <source>
        <dbReference type="EMBL" id="KAJ8924280.1"/>
    </source>
</evidence>
<gene>
    <name evidence="13" type="ORF">NQ315_007072</name>
</gene>
<dbReference type="FunFam" id="3.30.40.10:FF:000041">
    <property type="entry name" value="E3 ubiquitin-protein ligase SINAT3"/>
    <property type="match status" value="2"/>
</dbReference>
<dbReference type="Pfam" id="PF21361">
    <property type="entry name" value="Sina_ZnF"/>
    <property type="match status" value="2"/>
</dbReference>
<proteinExistence type="inferred from homology"/>
<dbReference type="PANTHER" id="PTHR45877">
    <property type="entry name" value="E3 UBIQUITIN-PROTEIN LIGASE SIAH2"/>
    <property type="match status" value="1"/>
</dbReference>
<keyword evidence="14" id="KW-1185">Reference proteome</keyword>
<evidence type="ECO:0000256" key="10">
    <source>
        <dbReference type="PROSITE-ProRule" id="PRU00455"/>
    </source>
</evidence>
<accession>A0AAV8WC88</accession>
<reference evidence="13 14" key="1">
    <citation type="journal article" date="2023" name="Insect Mol. Biol.">
        <title>Genome sequencing provides insights into the evolution of gene families encoding plant cell wall-degrading enzymes in longhorned beetles.</title>
        <authorList>
            <person name="Shin N.R."/>
            <person name="Okamura Y."/>
            <person name="Kirsch R."/>
            <person name="Pauchet Y."/>
        </authorList>
    </citation>
    <scope>NUCLEOTIDE SEQUENCE [LARGE SCALE GENOMIC DNA]</scope>
    <source>
        <strain evidence="13">EAD_L_NR</strain>
    </source>
</reference>
<dbReference type="Proteomes" id="UP001159042">
    <property type="component" value="Unassembled WGS sequence"/>
</dbReference>
<dbReference type="PROSITE" id="PS50089">
    <property type="entry name" value="ZF_RING_2"/>
    <property type="match status" value="1"/>
</dbReference>
<dbReference type="GO" id="GO:0043161">
    <property type="term" value="P:proteasome-mediated ubiquitin-dependent protein catabolic process"/>
    <property type="evidence" value="ECO:0007669"/>
    <property type="project" value="TreeGrafter"/>
</dbReference>
<dbReference type="Gene3D" id="3.30.40.10">
    <property type="entry name" value="Zinc/RING finger domain, C3HC4 (zinc finger)"/>
    <property type="match status" value="3"/>
</dbReference>
<dbReference type="InterPro" id="IPR013010">
    <property type="entry name" value="Znf_SIAH"/>
</dbReference>
<evidence type="ECO:0000259" key="12">
    <source>
        <dbReference type="PROSITE" id="PS51081"/>
    </source>
</evidence>
<comment type="pathway">
    <text evidence="2">Protein modification; protein ubiquitination.</text>
</comment>
<organism evidence="13 14">
    <name type="scientific">Exocentrus adspersus</name>
    <dbReference type="NCBI Taxonomy" id="1586481"/>
    <lineage>
        <taxon>Eukaryota</taxon>
        <taxon>Metazoa</taxon>
        <taxon>Ecdysozoa</taxon>
        <taxon>Arthropoda</taxon>
        <taxon>Hexapoda</taxon>
        <taxon>Insecta</taxon>
        <taxon>Pterygota</taxon>
        <taxon>Neoptera</taxon>
        <taxon>Endopterygota</taxon>
        <taxon>Coleoptera</taxon>
        <taxon>Polyphaga</taxon>
        <taxon>Cucujiformia</taxon>
        <taxon>Chrysomeloidea</taxon>
        <taxon>Cerambycidae</taxon>
        <taxon>Lamiinae</taxon>
        <taxon>Acanthocinini</taxon>
        <taxon>Exocentrus</taxon>
    </lineage>
</organism>
<protein>
    <recommendedName>
        <fullName evidence="4">RING-type E3 ubiquitin transferase</fullName>
        <ecNumber evidence="4">2.3.2.27</ecNumber>
    </recommendedName>
</protein>
<dbReference type="GO" id="GO:0031624">
    <property type="term" value="F:ubiquitin conjugating enzyme binding"/>
    <property type="evidence" value="ECO:0007669"/>
    <property type="project" value="TreeGrafter"/>
</dbReference>
<feature type="domain" description="SIAH-type" evidence="12">
    <location>
        <begin position="321"/>
        <end position="379"/>
    </location>
</feature>
<keyword evidence="7 10" id="KW-0863">Zinc-finger</keyword>
<dbReference type="EC" id="2.3.2.27" evidence="4"/>
<sequence length="506" mass="58394">MSNHFAALFTDELLETNCINCALCKNILQPPIMLVENLGNICSGCFEKEKTDLASLNNSALETVIGILKLPCKFKTKGCKARLRQEDMVLHQNNCKFRTKLCSCFKFSGCNWEGSTADFVTHFKEVHGDHIINFENNLFYLQTSLNDLDLVKLLIMKNQMYILHMQTDLYKKKWFYTICNIKDDSDNFYEYSVKHKGGSHNYIKTKSRILPASHTYDVYIDESVAVEVDLESLKQIAQVSDTITNVFKIKIENTQSDGIDEKMLHFFECPVCKNFMKPPIYQCQSGHSICNVCRPRLEKCPTCRSMFGTTRNYSLEGLTAGIQYPCIYHDLGCTEMSTVNKIIKHESECSFKPYNCPFPSCTSTGNQQAMIAHLRDFHSEGVIFAGTPGYTESFRLDQNTYYNKVMERKCLIAYNHIFRLSCKRVSEHCLWAAEVIGSNTQLKTFIYEITIVDMRRPEKKLIRTDYCLNEMSEDELFKRCIMFPNTILSSYSNHGMVTFHFTIKEK</sequence>
<comment type="similarity">
    <text evidence="3">Belongs to the SINA (Seven in absentia) family.</text>
</comment>
<evidence type="ECO:0000256" key="8">
    <source>
        <dbReference type="ARBA" id="ARBA00022786"/>
    </source>
</evidence>
<comment type="caution">
    <text evidence="13">The sequence shown here is derived from an EMBL/GenBank/DDBJ whole genome shotgun (WGS) entry which is preliminary data.</text>
</comment>
<evidence type="ECO:0000256" key="6">
    <source>
        <dbReference type="ARBA" id="ARBA00022723"/>
    </source>
</evidence>
<dbReference type="EMBL" id="JANEYG010000003">
    <property type="protein sequence ID" value="KAJ8924280.1"/>
    <property type="molecule type" value="Genomic_DNA"/>
</dbReference>
<dbReference type="SUPFAM" id="SSF49599">
    <property type="entry name" value="TRAF domain-like"/>
    <property type="match status" value="2"/>
</dbReference>
<evidence type="ECO:0000256" key="9">
    <source>
        <dbReference type="ARBA" id="ARBA00022833"/>
    </source>
</evidence>
<name>A0AAV8WC88_9CUCU</name>
<evidence type="ECO:0000256" key="4">
    <source>
        <dbReference type="ARBA" id="ARBA00012483"/>
    </source>
</evidence>
<dbReference type="AlphaFoldDB" id="A0AAV8WC88"/>
<dbReference type="InterPro" id="IPR049548">
    <property type="entry name" value="Sina-like_RING"/>
</dbReference>
<keyword evidence="9" id="KW-0862">Zinc</keyword>
<evidence type="ECO:0000256" key="5">
    <source>
        <dbReference type="ARBA" id="ARBA00022679"/>
    </source>
</evidence>
<evidence type="ECO:0000256" key="2">
    <source>
        <dbReference type="ARBA" id="ARBA00004906"/>
    </source>
</evidence>
<dbReference type="SUPFAM" id="SSF57850">
    <property type="entry name" value="RING/U-box"/>
    <property type="match status" value="1"/>
</dbReference>
<comment type="catalytic activity">
    <reaction evidence="1">
        <text>S-ubiquitinyl-[E2 ubiquitin-conjugating enzyme]-L-cysteine + [acceptor protein]-L-lysine = [E2 ubiquitin-conjugating enzyme]-L-cysteine + N(6)-ubiquitinyl-[acceptor protein]-L-lysine.</text>
        <dbReference type="EC" id="2.3.2.27"/>
    </reaction>
</comment>
<keyword evidence="8" id="KW-0833">Ubl conjugation pathway</keyword>
<dbReference type="Pfam" id="PF21362">
    <property type="entry name" value="Sina_RING"/>
    <property type="match status" value="1"/>
</dbReference>
<feature type="domain" description="RING-type" evidence="11">
    <location>
        <begin position="269"/>
        <end position="304"/>
    </location>
</feature>
<dbReference type="PROSITE" id="PS51081">
    <property type="entry name" value="ZF_SIAH"/>
    <property type="match status" value="2"/>
</dbReference>
<keyword evidence="6" id="KW-0479">Metal-binding</keyword>
<dbReference type="GO" id="GO:0061630">
    <property type="term" value="F:ubiquitin protein ligase activity"/>
    <property type="evidence" value="ECO:0007669"/>
    <property type="project" value="UniProtKB-EC"/>
</dbReference>
<feature type="domain" description="SIAH-type" evidence="12">
    <location>
        <begin position="67"/>
        <end position="128"/>
    </location>
</feature>
<dbReference type="GO" id="GO:0008270">
    <property type="term" value="F:zinc ion binding"/>
    <property type="evidence" value="ECO:0007669"/>
    <property type="project" value="UniProtKB-KW"/>
</dbReference>
<dbReference type="PANTHER" id="PTHR45877:SF2">
    <property type="entry name" value="E3 UBIQUITIN-PROTEIN LIGASE SINA-RELATED"/>
    <property type="match status" value="1"/>
</dbReference>
<dbReference type="GO" id="GO:0005737">
    <property type="term" value="C:cytoplasm"/>
    <property type="evidence" value="ECO:0007669"/>
    <property type="project" value="TreeGrafter"/>
</dbReference>
<dbReference type="InterPro" id="IPR004162">
    <property type="entry name" value="SINA-like_animal"/>
</dbReference>
<evidence type="ECO:0000313" key="14">
    <source>
        <dbReference type="Proteomes" id="UP001159042"/>
    </source>
</evidence>
<evidence type="ECO:0000256" key="1">
    <source>
        <dbReference type="ARBA" id="ARBA00000900"/>
    </source>
</evidence>
<keyword evidence="5" id="KW-0808">Transferase</keyword>
<dbReference type="InterPro" id="IPR001841">
    <property type="entry name" value="Znf_RING"/>
</dbReference>
<evidence type="ECO:0000256" key="7">
    <source>
        <dbReference type="ARBA" id="ARBA00022771"/>
    </source>
</evidence>
<evidence type="ECO:0000256" key="3">
    <source>
        <dbReference type="ARBA" id="ARBA00009119"/>
    </source>
</evidence>
<dbReference type="InterPro" id="IPR013083">
    <property type="entry name" value="Znf_RING/FYVE/PHD"/>
</dbReference>